<dbReference type="EMBL" id="MU266425">
    <property type="protein sequence ID" value="KAH7924396.1"/>
    <property type="molecule type" value="Genomic_DNA"/>
</dbReference>
<evidence type="ECO:0000313" key="1">
    <source>
        <dbReference type="EMBL" id="KAH7924396.1"/>
    </source>
</evidence>
<accession>A0ACB8BEZ4</accession>
<name>A0ACB8BEZ4_9AGAM</name>
<proteinExistence type="predicted"/>
<keyword evidence="2" id="KW-1185">Reference proteome</keyword>
<protein>
    <submittedName>
        <fullName evidence="1">Uncharacterized protein</fullName>
    </submittedName>
</protein>
<sequence>MVSDRLSTIYRSWPRTMIRRRWPLNEPSSECRLVMPVHILSAGCIFAEVVQRAARCAIILTPPSPGLANGGAILDKMSNPALALARIVCSQRLMVCSEAWGYSFRCWFLLSALLVLGSHKMI</sequence>
<evidence type="ECO:0000313" key="2">
    <source>
        <dbReference type="Proteomes" id="UP000790709"/>
    </source>
</evidence>
<organism evidence="1 2">
    <name type="scientific">Leucogyrophana mollusca</name>
    <dbReference type="NCBI Taxonomy" id="85980"/>
    <lineage>
        <taxon>Eukaryota</taxon>
        <taxon>Fungi</taxon>
        <taxon>Dikarya</taxon>
        <taxon>Basidiomycota</taxon>
        <taxon>Agaricomycotina</taxon>
        <taxon>Agaricomycetes</taxon>
        <taxon>Agaricomycetidae</taxon>
        <taxon>Boletales</taxon>
        <taxon>Boletales incertae sedis</taxon>
        <taxon>Leucogyrophana</taxon>
    </lineage>
</organism>
<gene>
    <name evidence="1" type="ORF">BV22DRAFT_509934</name>
</gene>
<dbReference type="Proteomes" id="UP000790709">
    <property type="component" value="Unassembled WGS sequence"/>
</dbReference>
<comment type="caution">
    <text evidence="1">The sequence shown here is derived from an EMBL/GenBank/DDBJ whole genome shotgun (WGS) entry which is preliminary data.</text>
</comment>
<reference evidence="1" key="1">
    <citation type="journal article" date="2021" name="New Phytol.">
        <title>Evolutionary innovations through gain and loss of genes in the ectomycorrhizal Boletales.</title>
        <authorList>
            <person name="Wu G."/>
            <person name="Miyauchi S."/>
            <person name="Morin E."/>
            <person name="Kuo A."/>
            <person name="Drula E."/>
            <person name="Varga T."/>
            <person name="Kohler A."/>
            <person name="Feng B."/>
            <person name="Cao Y."/>
            <person name="Lipzen A."/>
            <person name="Daum C."/>
            <person name="Hundley H."/>
            <person name="Pangilinan J."/>
            <person name="Johnson J."/>
            <person name="Barry K."/>
            <person name="LaButti K."/>
            <person name="Ng V."/>
            <person name="Ahrendt S."/>
            <person name="Min B."/>
            <person name="Choi I.G."/>
            <person name="Park H."/>
            <person name="Plett J.M."/>
            <person name="Magnuson J."/>
            <person name="Spatafora J.W."/>
            <person name="Nagy L.G."/>
            <person name="Henrissat B."/>
            <person name="Grigoriev I.V."/>
            <person name="Yang Z.L."/>
            <person name="Xu J."/>
            <person name="Martin F.M."/>
        </authorList>
    </citation>
    <scope>NUCLEOTIDE SEQUENCE</scope>
    <source>
        <strain evidence="1">KUC20120723A-06</strain>
    </source>
</reference>